<comment type="caution">
    <text evidence="3">The sequence shown here is derived from an EMBL/GenBank/DDBJ whole genome shotgun (WGS) entry which is preliminary data.</text>
</comment>
<reference evidence="3 4" key="1">
    <citation type="journal article" date="2023" name="Genome Announc.">
        <title>Pan-Genome Analyses of the Genus Cohnella and Proposal of the Novel Species Cohnella silvisoli sp. nov., Isolated from Forest Soil.</title>
        <authorList>
            <person name="Wang C."/>
            <person name="Mao L."/>
            <person name="Bao G."/>
            <person name="Zhu H."/>
        </authorList>
    </citation>
    <scope>NUCLEOTIDE SEQUENCE [LARGE SCALE GENOMIC DNA]</scope>
    <source>
        <strain evidence="3 4">NL03-T5-1</strain>
    </source>
</reference>
<dbReference type="RefSeq" id="WP_232184509.1">
    <property type="nucleotide sequence ID" value="NZ_JAIOAP010000003.1"/>
</dbReference>
<dbReference type="InterPro" id="IPR029065">
    <property type="entry name" value="Enolase_C-like"/>
</dbReference>
<dbReference type="EMBL" id="JASKHM010000022">
    <property type="protein sequence ID" value="MEQ4486487.1"/>
    <property type="molecule type" value="Genomic_DNA"/>
</dbReference>
<dbReference type="InterPro" id="IPR036849">
    <property type="entry name" value="Enolase-like_C_sf"/>
</dbReference>
<evidence type="ECO:0000313" key="3">
    <source>
        <dbReference type="EMBL" id="MEQ4486487.1"/>
    </source>
</evidence>
<dbReference type="Gene3D" id="3.20.20.120">
    <property type="entry name" value="Enolase-like C-terminal domain"/>
    <property type="match status" value="1"/>
</dbReference>
<name>A0ABV1L3Z0_9BACL</name>
<dbReference type="SUPFAM" id="SSF51604">
    <property type="entry name" value="Enolase C-terminal domain-like"/>
    <property type="match status" value="1"/>
</dbReference>
<evidence type="ECO:0000256" key="1">
    <source>
        <dbReference type="ARBA" id="ARBA00022723"/>
    </source>
</evidence>
<evidence type="ECO:0000313" key="4">
    <source>
        <dbReference type="Proteomes" id="UP001493487"/>
    </source>
</evidence>
<gene>
    <name evidence="3" type="ORF">QJS35_29355</name>
</gene>
<evidence type="ECO:0000259" key="2">
    <source>
        <dbReference type="Pfam" id="PF13378"/>
    </source>
</evidence>
<keyword evidence="1" id="KW-0479">Metal-binding</keyword>
<keyword evidence="4" id="KW-1185">Reference proteome</keyword>
<feature type="domain" description="Enolase C-terminal" evidence="2">
    <location>
        <begin position="184"/>
        <end position="344"/>
    </location>
</feature>
<dbReference type="Pfam" id="PF13378">
    <property type="entry name" value="MR_MLE_C"/>
    <property type="match status" value="1"/>
</dbReference>
<sequence>MERTMIRISETKHAIMKEPLLSPFGFKGAYLTELWQSVAGLRAQDGALGIGVGVQSVLWSDPRVFVRYGEASGNRLMADLTEYALTLAENAEFDTPIELLDRLFPDVYEHGRKSIGISDLRSTFALNALVTVDHAAWGLYSRGKGKSFEELVPDAYRSALSERQRELASIPVVGYGLSEESIGQILDEGYFLLKIKIGADPDGDGDQAKMLAWDQQRLSQIHAIASRYETAYTQNGKIAYYLDANGRYDGKERMLRFLDHVDRIGALDRIVLLEEPFDEANAIDVSDVPVRFAADESVHDERDARERIDMGYGAIALKPVAKTMSVSLKVAKLARERGVPCFCADLTANPVLADWNKTLASYLSPLPELKIGAIEMNGRQNYRNWEQMQSWHPYAGVAWTEAVEGIFRLDESFFAASGGALEISRHYEKLLYDEGGRPE</sequence>
<proteinExistence type="predicted"/>
<accession>A0ABV1L3Z0</accession>
<organism evidence="3 4">
    <name type="scientific">Cohnella silvisoli</name>
    <dbReference type="NCBI Taxonomy" id="2873699"/>
    <lineage>
        <taxon>Bacteria</taxon>
        <taxon>Bacillati</taxon>
        <taxon>Bacillota</taxon>
        <taxon>Bacilli</taxon>
        <taxon>Bacillales</taxon>
        <taxon>Paenibacillaceae</taxon>
        <taxon>Cohnella</taxon>
    </lineage>
</organism>
<protein>
    <recommendedName>
        <fullName evidence="2">Enolase C-terminal domain-containing protein</fullName>
    </recommendedName>
</protein>
<dbReference type="Proteomes" id="UP001493487">
    <property type="component" value="Unassembled WGS sequence"/>
</dbReference>